<evidence type="ECO:0000256" key="6">
    <source>
        <dbReference type="ARBA" id="ARBA00023143"/>
    </source>
</evidence>
<keyword evidence="10" id="KW-0969">Cilium</keyword>
<dbReference type="PANTHER" id="PTHR30033:SF1">
    <property type="entry name" value="FLAGELLAR HOOK-ASSOCIATED PROTEIN 1"/>
    <property type="match status" value="1"/>
</dbReference>
<dbReference type="GO" id="GO:0005198">
    <property type="term" value="F:structural molecule activity"/>
    <property type="evidence" value="ECO:0007669"/>
    <property type="project" value="InterPro"/>
</dbReference>
<dbReference type="InterPro" id="IPR002371">
    <property type="entry name" value="FlgK"/>
</dbReference>
<dbReference type="KEGG" id="cad:Curi_c02410"/>
<dbReference type="PATRIC" id="fig|1128398.3.peg.249"/>
<keyword evidence="5" id="KW-0964">Secreted</keyword>
<dbReference type="Pfam" id="PF22638">
    <property type="entry name" value="FlgK_D1"/>
    <property type="match status" value="1"/>
</dbReference>
<feature type="domain" description="Flagellar basal-body/hook protein C-terminal" evidence="8">
    <location>
        <begin position="450"/>
        <end position="488"/>
    </location>
</feature>
<dbReference type="Proteomes" id="UP000006094">
    <property type="component" value="Chromosome"/>
</dbReference>
<keyword evidence="10" id="KW-0282">Flagellum</keyword>
<sequence length="492" mass="54489">MSSFGSLSIGISGLLANRRALETVSHNIANADNPTYTRQRVTSADSPYINVGSQKRGTGVSVQSINQIRDEFLDTKLRNEVSKYGYWGQRYSIFSQVESIINEKGQINDKVTGGLAKTMDDFWKSWDELAKDPSNLTVRGVLKESSEGFVTVVRHMYDQLDTLQKNLNTEVIDLVDETNKIAREIADLNKKIVSGEASGVKANDYRDQRNGLIDRLSQIVDISVSEDSKGYVNVAIAGTHIVLEGSAKELEYKTPMPPDKGHLVNVHWKDEKDPLVLGKDLKGGELLAVLQARGSGEGKKPNPNSGEFIEVIPTMKEKLNELVRIIATAINEQQTNGYTLDSVEGDPKTDKLFFISEDGGDIDASNIRLNIESLNDIAASDQAGVKGNSKNAEAILKIRKQLLYNSGKLNIDDYYRDVISDFGIGGEAAYNMMESHGRIIIELDNKKQSISAVSLDEEMSDMLKFQHAYSANTRFINAIDEMLDVIINRMGR</sequence>
<dbReference type="Pfam" id="PF00460">
    <property type="entry name" value="Flg_bb_rod"/>
    <property type="match status" value="1"/>
</dbReference>
<dbReference type="EMBL" id="CP003326">
    <property type="protein sequence ID" value="AFS77321.1"/>
    <property type="molecule type" value="Genomic_DNA"/>
</dbReference>
<comment type="subcellular location">
    <subcellularLocation>
        <location evidence="1">Bacterial flagellum</location>
    </subcellularLocation>
    <subcellularLocation>
        <location evidence="2">Secreted</location>
    </subcellularLocation>
</comment>
<organism evidence="10 11">
    <name type="scientific">Gottschalkia acidurici (strain ATCC 7906 / DSM 604 / BCRC 14475 / CIP 104303 / KCTC 5404 / NCIMB 10678 / 9a)</name>
    <name type="common">Clostridium acidurici</name>
    <dbReference type="NCBI Taxonomy" id="1128398"/>
    <lineage>
        <taxon>Bacteria</taxon>
        <taxon>Bacillati</taxon>
        <taxon>Bacillota</taxon>
        <taxon>Tissierellia</taxon>
        <taxon>Tissierellales</taxon>
        <taxon>Gottschalkiaceae</taxon>
        <taxon>Gottschalkia</taxon>
    </lineage>
</organism>
<dbReference type="PANTHER" id="PTHR30033">
    <property type="entry name" value="FLAGELLAR HOOK-ASSOCIATED PROTEIN 1"/>
    <property type="match status" value="1"/>
</dbReference>
<name>K0AY61_GOTA9</name>
<dbReference type="Pfam" id="PF06429">
    <property type="entry name" value="Flg_bbr_C"/>
    <property type="match status" value="1"/>
</dbReference>
<dbReference type="GO" id="GO:0005576">
    <property type="term" value="C:extracellular region"/>
    <property type="evidence" value="ECO:0007669"/>
    <property type="project" value="UniProtKB-SubCell"/>
</dbReference>
<gene>
    <name evidence="10" type="primary">flgK</name>
    <name evidence="10" type="ordered locus">Curi_c02410</name>
</gene>
<keyword evidence="10" id="KW-0966">Cell projection</keyword>
<dbReference type="STRING" id="1128398.Curi_c02410"/>
<keyword evidence="11" id="KW-1185">Reference proteome</keyword>
<dbReference type="SUPFAM" id="SSF64518">
    <property type="entry name" value="Phase 1 flagellin"/>
    <property type="match status" value="1"/>
</dbReference>
<evidence type="ECO:0000259" key="7">
    <source>
        <dbReference type="Pfam" id="PF00460"/>
    </source>
</evidence>
<proteinExistence type="inferred from homology"/>
<evidence type="ECO:0000259" key="8">
    <source>
        <dbReference type="Pfam" id="PF06429"/>
    </source>
</evidence>
<evidence type="ECO:0000256" key="1">
    <source>
        <dbReference type="ARBA" id="ARBA00004365"/>
    </source>
</evidence>
<feature type="domain" description="Flagellar hook-associated protein FlgK helical" evidence="9">
    <location>
        <begin position="108"/>
        <end position="345"/>
    </location>
</feature>
<keyword evidence="6" id="KW-0975">Bacterial flagellum</keyword>
<dbReference type="InterPro" id="IPR001444">
    <property type="entry name" value="Flag_bb_rod_N"/>
</dbReference>
<evidence type="ECO:0000259" key="9">
    <source>
        <dbReference type="Pfam" id="PF22638"/>
    </source>
</evidence>
<dbReference type="InterPro" id="IPR010930">
    <property type="entry name" value="Flg_bb/hook_C_dom"/>
</dbReference>
<accession>K0AY61</accession>
<dbReference type="NCBIfam" id="TIGR02492">
    <property type="entry name" value="flgK_ends"/>
    <property type="match status" value="1"/>
</dbReference>
<evidence type="ECO:0000313" key="10">
    <source>
        <dbReference type="EMBL" id="AFS77321.1"/>
    </source>
</evidence>
<evidence type="ECO:0000256" key="3">
    <source>
        <dbReference type="ARBA" id="ARBA00009677"/>
    </source>
</evidence>
<comment type="similarity">
    <text evidence="3">Belongs to the flagella basal body rod proteins family.</text>
</comment>
<evidence type="ECO:0000256" key="4">
    <source>
        <dbReference type="ARBA" id="ARBA00016244"/>
    </source>
</evidence>
<dbReference type="OrthoDB" id="9802553at2"/>
<evidence type="ECO:0000256" key="2">
    <source>
        <dbReference type="ARBA" id="ARBA00004613"/>
    </source>
</evidence>
<dbReference type="InterPro" id="IPR053927">
    <property type="entry name" value="FlgK_helical"/>
</dbReference>
<dbReference type="GO" id="GO:0044780">
    <property type="term" value="P:bacterial-type flagellum assembly"/>
    <property type="evidence" value="ECO:0007669"/>
    <property type="project" value="InterPro"/>
</dbReference>
<dbReference type="eggNOG" id="COG1256">
    <property type="taxonomic scope" value="Bacteria"/>
</dbReference>
<dbReference type="GO" id="GO:0009424">
    <property type="term" value="C:bacterial-type flagellum hook"/>
    <property type="evidence" value="ECO:0007669"/>
    <property type="project" value="InterPro"/>
</dbReference>
<feature type="domain" description="Flagellar basal body rod protein N-terminal" evidence="7">
    <location>
        <begin position="8"/>
        <end position="34"/>
    </location>
</feature>
<dbReference type="RefSeq" id="WP_014966458.1">
    <property type="nucleotide sequence ID" value="NC_018664.1"/>
</dbReference>
<reference evidence="10 11" key="1">
    <citation type="journal article" date="2012" name="PLoS ONE">
        <title>The purine-utilizing bacterium Clostridium acidurici 9a: a genome-guided metabolic reconsideration.</title>
        <authorList>
            <person name="Hartwich K."/>
            <person name="Poehlein A."/>
            <person name="Daniel R."/>
        </authorList>
    </citation>
    <scope>NUCLEOTIDE SEQUENCE [LARGE SCALE GENOMIC DNA]</scope>
    <source>
        <strain evidence="11">ATCC 7906 / DSM 604 / BCRC 14475 / CIP 104303 / KCTC 5404 / NCIMB 10678 / 9a</strain>
    </source>
</reference>
<evidence type="ECO:0000256" key="5">
    <source>
        <dbReference type="ARBA" id="ARBA00022525"/>
    </source>
</evidence>
<evidence type="ECO:0000313" key="11">
    <source>
        <dbReference type="Proteomes" id="UP000006094"/>
    </source>
</evidence>
<dbReference type="AlphaFoldDB" id="K0AY61"/>
<protein>
    <recommendedName>
        <fullName evidence="4">Flagellar hook-associated protein 1</fullName>
    </recommendedName>
</protein>
<dbReference type="HOGENOM" id="CLU_012762_1_0_9"/>